<accession>A0A2S3ZAE0</accession>
<evidence type="ECO:0000256" key="1">
    <source>
        <dbReference type="SAM" id="Coils"/>
    </source>
</evidence>
<dbReference type="Gene3D" id="1.25.40.10">
    <property type="entry name" value="Tetratricopeptide repeat domain"/>
    <property type="match status" value="1"/>
</dbReference>
<dbReference type="InterPro" id="IPR011990">
    <property type="entry name" value="TPR-like_helical_dom_sf"/>
</dbReference>
<dbReference type="SMART" id="SM00267">
    <property type="entry name" value="GGDEF"/>
    <property type="match status" value="1"/>
</dbReference>
<evidence type="ECO:0000313" key="3">
    <source>
        <dbReference type="EMBL" id="POH62535.1"/>
    </source>
</evidence>
<dbReference type="GO" id="GO:0052621">
    <property type="term" value="F:diguanylate cyclase activity"/>
    <property type="evidence" value="ECO:0007669"/>
    <property type="project" value="TreeGrafter"/>
</dbReference>
<dbReference type="GO" id="GO:0005886">
    <property type="term" value="C:plasma membrane"/>
    <property type="evidence" value="ECO:0007669"/>
    <property type="project" value="TreeGrafter"/>
</dbReference>
<comment type="caution">
    <text evidence="3">The sequence shown here is derived from an EMBL/GenBank/DDBJ whole genome shotgun (WGS) entry which is preliminary data.</text>
</comment>
<keyword evidence="4" id="KW-1185">Reference proteome</keyword>
<dbReference type="Pfam" id="PF00990">
    <property type="entry name" value="GGDEF"/>
    <property type="match status" value="1"/>
</dbReference>
<dbReference type="RefSeq" id="WP_103461673.1">
    <property type="nucleotide sequence ID" value="NZ_PPXD01000026.1"/>
</dbReference>
<dbReference type="InterPro" id="IPR050469">
    <property type="entry name" value="Diguanylate_Cyclase"/>
</dbReference>
<dbReference type="PANTHER" id="PTHR45138:SF9">
    <property type="entry name" value="DIGUANYLATE CYCLASE DGCM-RELATED"/>
    <property type="match status" value="1"/>
</dbReference>
<dbReference type="GO" id="GO:0043709">
    <property type="term" value="P:cell adhesion involved in single-species biofilm formation"/>
    <property type="evidence" value="ECO:0007669"/>
    <property type="project" value="TreeGrafter"/>
</dbReference>
<dbReference type="InterPro" id="IPR000160">
    <property type="entry name" value="GGDEF_dom"/>
</dbReference>
<sequence length="623" mass="67151">MTTFDDLVAPLPAGATVPSEQPASDALLAAVDSVADGIADLSLADGGRDTTLPGGFVELVDLPNPASDDELHQTLRTAGLPASLARRSTIERLLAESAQANQDGQHHAGAAQAEQVLADPFITPGQEARARQLLSGHRLRLGEFEASVRHGLLALEYLTASGDLLGQSMVHCTLALAFHETALEEPALGHVLGALEAARLCGSHTAEFWALSRSSMVHQALGDADRSIELGRQALALADTLGDSQAEFAARNNLGDSYLEIARARRARGEDAQVALTDGIAIIRAAVARAVEQGHAFDETIARTNLVGFLMERGEYAEARRQAGRSKTIAVTNGYRNLAVNNDSQLAEVAQAEGRVDLACAMMDAQLADPSVAEDAALNVKLHRSLYEMHRGAGRFEQALHHHERLHVLILGLTRQTAGLQSRMLINSLEIEQARHEAQRSQLEAEMQRIRAEELDQQAHTDPLTRLPNRRALDRQLPEMMRLAGERAEPLCAVMVDMDHFKRVNDDHGHAAGDRVLTTMAEILGESTRDSDLAVRVGGEEFLLVLGDTTLDQAAQICERLLGEVRNHPWGAVTEGLRCTASVGVALLKQGESVSRWLGRADAALYEAKAAGRNRVELAAART</sequence>
<feature type="domain" description="GGDEF" evidence="2">
    <location>
        <begin position="489"/>
        <end position="621"/>
    </location>
</feature>
<dbReference type="NCBIfam" id="TIGR00254">
    <property type="entry name" value="GGDEF"/>
    <property type="match status" value="1"/>
</dbReference>
<dbReference type="CDD" id="cd01949">
    <property type="entry name" value="GGDEF"/>
    <property type="match status" value="1"/>
</dbReference>
<organism evidence="3 4">
    <name type="scientific">Cryobacterium zongtaii</name>
    <dbReference type="NCBI Taxonomy" id="1259217"/>
    <lineage>
        <taxon>Bacteria</taxon>
        <taxon>Bacillati</taxon>
        <taxon>Actinomycetota</taxon>
        <taxon>Actinomycetes</taxon>
        <taxon>Micrococcales</taxon>
        <taxon>Microbacteriaceae</taxon>
        <taxon>Cryobacterium</taxon>
    </lineage>
</organism>
<dbReference type="Proteomes" id="UP000237340">
    <property type="component" value="Unassembled WGS sequence"/>
</dbReference>
<feature type="coiled-coil region" evidence="1">
    <location>
        <begin position="426"/>
        <end position="458"/>
    </location>
</feature>
<protein>
    <recommendedName>
        <fullName evidence="2">GGDEF domain-containing protein</fullName>
    </recommendedName>
</protein>
<evidence type="ECO:0000259" key="2">
    <source>
        <dbReference type="PROSITE" id="PS50887"/>
    </source>
</evidence>
<name>A0A2S3ZAE0_9MICO</name>
<reference evidence="3 4" key="1">
    <citation type="submission" date="2018-01" db="EMBL/GenBank/DDBJ databases">
        <title>Cryobacterium sp. nov., from glaciers in China.</title>
        <authorList>
            <person name="Liu Q."/>
            <person name="Xin Y.-H."/>
        </authorList>
    </citation>
    <scope>NUCLEOTIDE SEQUENCE [LARGE SCALE GENOMIC DNA]</scope>
    <source>
        <strain evidence="3 4">TMN-42</strain>
    </source>
</reference>
<dbReference type="PROSITE" id="PS50887">
    <property type="entry name" value="GGDEF"/>
    <property type="match status" value="1"/>
</dbReference>
<dbReference type="SUPFAM" id="SSF55073">
    <property type="entry name" value="Nucleotide cyclase"/>
    <property type="match status" value="1"/>
</dbReference>
<dbReference type="EMBL" id="PPXD01000026">
    <property type="protein sequence ID" value="POH62535.1"/>
    <property type="molecule type" value="Genomic_DNA"/>
</dbReference>
<dbReference type="GO" id="GO:1902201">
    <property type="term" value="P:negative regulation of bacterial-type flagellum-dependent cell motility"/>
    <property type="evidence" value="ECO:0007669"/>
    <property type="project" value="TreeGrafter"/>
</dbReference>
<dbReference type="SUPFAM" id="SSF48452">
    <property type="entry name" value="TPR-like"/>
    <property type="match status" value="1"/>
</dbReference>
<evidence type="ECO:0000313" key="4">
    <source>
        <dbReference type="Proteomes" id="UP000237340"/>
    </source>
</evidence>
<proteinExistence type="predicted"/>
<dbReference type="InterPro" id="IPR029787">
    <property type="entry name" value="Nucleotide_cyclase"/>
</dbReference>
<keyword evidence="1" id="KW-0175">Coiled coil</keyword>
<dbReference type="FunFam" id="3.30.70.270:FF:000001">
    <property type="entry name" value="Diguanylate cyclase domain protein"/>
    <property type="match status" value="1"/>
</dbReference>
<dbReference type="Gene3D" id="3.30.70.270">
    <property type="match status" value="1"/>
</dbReference>
<dbReference type="PANTHER" id="PTHR45138">
    <property type="entry name" value="REGULATORY COMPONENTS OF SENSORY TRANSDUCTION SYSTEM"/>
    <property type="match status" value="1"/>
</dbReference>
<dbReference type="AlphaFoldDB" id="A0A2S3ZAE0"/>
<gene>
    <name evidence="3" type="ORF">C3B61_16950</name>
</gene>
<dbReference type="InterPro" id="IPR043128">
    <property type="entry name" value="Rev_trsase/Diguanyl_cyclase"/>
</dbReference>